<evidence type="ECO:0000256" key="2">
    <source>
        <dbReference type="ARBA" id="ARBA00022723"/>
    </source>
</evidence>
<dbReference type="InterPro" id="IPR019999">
    <property type="entry name" value="Anth_synth_I-like"/>
</dbReference>
<dbReference type="EMBL" id="VDHJ01000009">
    <property type="protein sequence ID" value="TNL96882.1"/>
    <property type="molecule type" value="Genomic_DNA"/>
</dbReference>
<dbReference type="Pfam" id="PF04715">
    <property type="entry name" value="Anth_synt_I_N"/>
    <property type="match status" value="1"/>
</dbReference>
<dbReference type="RefSeq" id="WP_139465911.1">
    <property type="nucleotide sequence ID" value="NZ_VDHJ01000009.1"/>
</dbReference>
<keyword evidence="4 6" id="KW-0456">Lyase</keyword>
<feature type="domain" description="Anthranilate synthase component I N-terminal" evidence="10">
    <location>
        <begin position="26"/>
        <end position="188"/>
    </location>
</feature>
<dbReference type="SUPFAM" id="SSF56322">
    <property type="entry name" value="ADC synthase"/>
    <property type="match status" value="1"/>
</dbReference>
<feature type="binding site" evidence="7">
    <location>
        <begin position="486"/>
        <end position="488"/>
    </location>
    <ligand>
        <name>chorismate</name>
        <dbReference type="ChEBI" id="CHEBI:29748"/>
    </ligand>
</feature>
<evidence type="ECO:0000256" key="1">
    <source>
        <dbReference type="ARBA" id="ARBA00009562"/>
    </source>
</evidence>
<evidence type="ECO:0000259" key="10">
    <source>
        <dbReference type="Pfam" id="PF04715"/>
    </source>
</evidence>
<dbReference type="UniPathway" id="UPA00035">
    <property type="reaction ID" value="UER00040"/>
</dbReference>
<feature type="binding site" evidence="7">
    <location>
        <begin position="331"/>
        <end position="332"/>
    </location>
    <ligand>
        <name>chorismate</name>
        <dbReference type="ChEBI" id="CHEBI:29748"/>
    </ligand>
</feature>
<evidence type="ECO:0000259" key="9">
    <source>
        <dbReference type="Pfam" id="PF00425"/>
    </source>
</evidence>
<feature type="binding site" evidence="8">
    <location>
        <position position="364"/>
    </location>
    <ligand>
        <name>Mg(2+)</name>
        <dbReference type="ChEBI" id="CHEBI:18420"/>
    </ligand>
</feature>
<dbReference type="InterPro" id="IPR015890">
    <property type="entry name" value="Chorismate_C"/>
</dbReference>
<reference evidence="11 12" key="1">
    <citation type="submission" date="2019-06" db="EMBL/GenBank/DDBJ databases">
        <authorList>
            <person name="Li J."/>
        </authorList>
    </citation>
    <scope>NUCLEOTIDE SEQUENCE [LARGE SCALE GENOMIC DNA]</scope>
    <source>
        <strain evidence="11 12">LMG 28165</strain>
    </source>
</reference>
<organism evidence="11 12">
    <name type="scientific">Corynebacterium tapiri</name>
    <dbReference type="NCBI Taxonomy" id="1448266"/>
    <lineage>
        <taxon>Bacteria</taxon>
        <taxon>Bacillati</taxon>
        <taxon>Actinomycetota</taxon>
        <taxon>Actinomycetes</taxon>
        <taxon>Mycobacteriales</taxon>
        <taxon>Corynebacteriaceae</taxon>
        <taxon>Corynebacterium</taxon>
    </lineage>
</organism>
<dbReference type="Gene3D" id="3.60.120.10">
    <property type="entry name" value="Anthranilate synthase"/>
    <property type="match status" value="1"/>
</dbReference>
<dbReference type="InterPro" id="IPR005257">
    <property type="entry name" value="Anth_synth_I_TrpE"/>
</dbReference>
<dbReference type="PRINTS" id="PR00095">
    <property type="entry name" value="ANTSNTHASEI"/>
</dbReference>
<dbReference type="GO" id="GO:0004049">
    <property type="term" value="F:anthranilate synthase activity"/>
    <property type="evidence" value="ECO:0007669"/>
    <property type="project" value="UniProtKB-EC"/>
</dbReference>
<comment type="catalytic activity">
    <reaction evidence="5 6">
        <text>chorismate + L-glutamine = anthranilate + pyruvate + L-glutamate + H(+)</text>
        <dbReference type="Rhea" id="RHEA:21732"/>
        <dbReference type="ChEBI" id="CHEBI:15361"/>
        <dbReference type="ChEBI" id="CHEBI:15378"/>
        <dbReference type="ChEBI" id="CHEBI:16567"/>
        <dbReference type="ChEBI" id="CHEBI:29748"/>
        <dbReference type="ChEBI" id="CHEBI:29985"/>
        <dbReference type="ChEBI" id="CHEBI:58359"/>
        <dbReference type="EC" id="4.1.3.27"/>
    </reaction>
</comment>
<comment type="cofactor">
    <cofactor evidence="8">
        <name>Mg(2+)</name>
        <dbReference type="ChEBI" id="CHEBI:18420"/>
    </cofactor>
    <text evidence="8">Binds 1 Mg(2+) ion per subunit.</text>
</comment>
<dbReference type="EC" id="4.1.3.27" evidence="6"/>
<evidence type="ECO:0000313" key="12">
    <source>
        <dbReference type="Proteomes" id="UP000312032"/>
    </source>
</evidence>
<dbReference type="AlphaFoldDB" id="A0A5C4U3V4"/>
<dbReference type="GO" id="GO:0046872">
    <property type="term" value="F:metal ion binding"/>
    <property type="evidence" value="ECO:0007669"/>
    <property type="project" value="UniProtKB-KW"/>
</dbReference>
<comment type="caution">
    <text evidence="11">The sequence shown here is derived from an EMBL/GenBank/DDBJ whole genome shotgun (WGS) entry which is preliminary data.</text>
</comment>
<feature type="binding site" evidence="8">
    <location>
        <position position="501"/>
    </location>
    <ligand>
        <name>Mg(2+)</name>
        <dbReference type="ChEBI" id="CHEBI:18420"/>
    </ligand>
</feature>
<dbReference type="OrthoDB" id="3518032at2"/>
<sequence>MSSTPPGGYRPVARTREVTYHPDASRVFEALGGTQATDSVLLESADITTKSGVKSVAVLSSSLRLTCEGQRVQVEVLSPSGAVLAQRLQEQLGDYAVGENLYEFPVAADRFDERSRLTAISTVAPLRALTLEAGFTHEALPMLAGGFAFDYLGTFEELPEVAESSNTYPDYQFVLAEALLTIDHSHSTAHVSAVNAYGDETELESLLDDVANRIANVSRETLPESTPAGDTLEVHVDISDEQFRGYVDDMKEAIRRGDIYQVVPARTFTLPCPDAFAAYRQLRSSNPSPYMFYVRGVDRKGELYELFGASPESNLKHDPQTRQLQLYPIAGTRPRGLDEDGTINHELDIRRELELRTDSKEIAEHTMLVDLARNDLARVAKPGTRSVADLLQVDRYSRVMHLVSRVTATLADGLDAFDAYRACMNMGTLTGAPKLRASELLRELEGTRRGSYGGAVGYVSGDGTMDNCIVIRSAYVSGGVASVQAGAGVVRDSNPQAEADETLHKAYAVLHAIALAAGSDLKVVRS</sequence>
<evidence type="ECO:0000256" key="3">
    <source>
        <dbReference type="ARBA" id="ARBA00022842"/>
    </source>
</evidence>
<evidence type="ECO:0000256" key="4">
    <source>
        <dbReference type="ARBA" id="ARBA00023239"/>
    </source>
</evidence>
<dbReference type="PANTHER" id="PTHR11236:SF49">
    <property type="entry name" value="ANTHRANILATE SYNTHASE COMPONENT 1"/>
    <property type="match status" value="1"/>
</dbReference>
<dbReference type="NCBIfam" id="TIGR00565">
    <property type="entry name" value="trpE_proteo"/>
    <property type="match status" value="1"/>
</dbReference>
<evidence type="ECO:0000256" key="7">
    <source>
        <dbReference type="PIRSR" id="PIRSR001373-1"/>
    </source>
</evidence>
<keyword evidence="6" id="KW-0057">Aromatic amino acid biosynthesis</keyword>
<feature type="domain" description="Chorismate-utilising enzyme C-terminal" evidence="9">
    <location>
        <begin position="240"/>
        <end position="505"/>
    </location>
</feature>
<feature type="binding site" evidence="7">
    <location>
        <position position="452"/>
    </location>
    <ligand>
        <name>chorismate</name>
        <dbReference type="ChEBI" id="CHEBI:29748"/>
    </ligand>
</feature>
<evidence type="ECO:0000256" key="5">
    <source>
        <dbReference type="ARBA" id="ARBA00047683"/>
    </source>
</evidence>
<keyword evidence="12" id="KW-1185">Reference proteome</keyword>
<keyword evidence="6 7" id="KW-0028">Amino-acid biosynthesis</keyword>
<keyword evidence="3 8" id="KW-0460">Magnesium</keyword>
<dbReference type="InterPro" id="IPR005801">
    <property type="entry name" value="ADC_synthase"/>
</dbReference>
<feature type="binding site" evidence="7">
    <location>
        <begin position="289"/>
        <end position="291"/>
    </location>
    <ligand>
        <name>L-tryptophan</name>
        <dbReference type="ChEBI" id="CHEBI:57912"/>
    </ligand>
</feature>
<dbReference type="PANTHER" id="PTHR11236">
    <property type="entry name" value="AMINOBENZOATE/ANTHRANILATE SYNTHASE"/>
    <property type="match status" value="1"/>
</dbReference>
<comment type="pathway">
    <text evidence="6">Amino-acid biosynthesis; L-tryptophan biosynthesis; L-tryptophan from chorismate: step 1/5.</text>
</comment>
<gene>
    <name evidence="11" type="ORF">FHE74_07660</name>
</gene>
<dbReference type="GO" id="GO:0000162">
    <property type="term" value="P:L-tryptophan biosynthetic process"/>
    <property type="evidence" value="ECO:0007669"/>
    <property type="project" value="UniProtKB-UniPathway"/>
</dbReference>
<keyword evidence="6 7" id="KW-0822">Tryptophan biosynthesis</keyword>
<comment type="similarity">
    <text evidence="1 6">Belongs to the anthranilate synthase component I family.</text>
</comment>
<evidence type="ECO:0000256" key="8">
    <source>
        <dbReference type="PIRSR" id="PIRSR001373-2"/>
    </source>
</evidence>
<evidence type="ECO:0000256" key="6">
    <source>
        <dbReference type="PIRNR" id="PIRNR001373"/>
    </source>
</evidence>
<dbReference type="Pfam" id="PF00425">
    <property type="entry name" value="Chorismate_bind"/>
    <property type="match status" value="1"/>
</dbReference>
<protein>
    <recommendedName>
        <fullName evidence="6">Anthranilate synthase component 1</fullName>
        <ecNumber evidence="6">4.1.3.27</ecNumber>
    </recommendedName>
</protein>
<feature type="binding site" evidence="7">
    <location>
        <position position="472"/>
    </location>
    <ligand>
        <name>chorismate</name>
        <dbReference type="ChEBI" id="CHEBI:29748"/>
    </ligand>
</feature>
<name>A0A5C4U3V4_9CORY</name>
<feature type="binding site" evidence="7">
    <location>
        <position position="44"/>
    </location>
    <ligand>
        <name>L-tryptophan</name>
        <dbReference type="ChEBI" id="CHEBI:57912"/>
    </ligand>
</feature>
<dbReference type="Proteomes" id="UP000312032">
    <property type="component" value="Unassembled WGS sequence"/>
</dbReference>
<dbReference type="InterPro" id="IPR006805">
    <property type="entry name" value="Anth_synth_I_N"/>
</dbReference>
<dbReference type="NCBIfam" id="NF010079">
    <property type="entry name" value="PRK13564.1"/>
    <property type="match status" value="1"/>
</dbReference>
<accession>A0A5C4U3V4</accession>
<dbReference type="PIRSF" id="PIRSF001373">
    <property type="entry name" value="TrpE"/>
    <property type="match status" value="1"/>
</dbReference>
<keyword evidence="2 8" id="KW-0479">Metal-binding</keyword>
<proteinExistence type="inferred from homology"/>
<evidence type="ECO:0000313" key="11">
    <source>
        <dbReference type="EMBL" id="TNL96882.1"/>
    </source>
</evidence>